<dbReference type="InterPro" id="IPR036188">
    <property type="entry name" value="FAD/NAD-bd_sf"/>
</dbReference>
<gene>
    <name evidence="12" type="primary">tmd_2</name>
    <name evidence="12" type="ORF">TRL7639_00933</name>
</gene>
<dbReference type="OrthoDB" id="9784632at2"/>
<dbReference type="SUPFAM" id="SSF51395">
    <property type="entry name" value="FMN-linked oxidoreductases"/>
    <property type="match status" value="1"/>
</dbReference>
<keyword evidence="6" id="KW-0479">Metal-binding</keyword>
<protein>
    <submittedName>
        <fullName evidence="12">Trimethylamine dehydrogenase</fullName>
        <ecNumber evidence="12">1.5.8.2</ecNumber>
    </submittedName>
</protein>
<dbReference type="Proteomes" id="UP000193077">
    <property type="component" value="Unassembled WGS sequence"/>
</dbReference>
<dbReference type="GO" id="GO:0050470">
    <property type="term" value="F:trimethylamine dehydrogenase activity"/>
    <property type="evidence" value="ECO:0007669"/>
    <property type="project" value="UniProtKB-EC"/>
</dbReference>
<dbReference type="InterPro" id="IPR013785">
    <property type="entry name" value="Aldolase_TIM"/>
</dbReference>
<evidence type="ECO:0000313" key="13">
    <source>
        <dbReference type="Proteomes" id="UP000193077"/>
    </source>
</evidence>
<dbReference type="Gene3D" id="3.50.50.60">
    <property type="entry name" value="FAD/NAD(P)-binding domain"/>
    <property type="match status" value="1"/>
</dbReference>
<proteinExistence type="inferred from homology"/>
<evidence type="ECO:0000256" key="6">
    <source>
        <dbReference type="ARBA" id="ARBA00022723"/>
    </source>
</evidence>
<dbReference type="Gene3D" id="3.20.20.70">
    <property type="entry name" value="Aldolase class I"/>
    <property type="match status" value="1"/>
</dbReference>
<evidence type="ECO:0000256" key="9">
    <source>
        <dbReference type="ARBA" id="ARBA00023014"/>
    </source>
</evidence>
<dbReference type="Gene3D" id="3.40.50.720">
    <property type="entry name" value="NAD(P)-binding Rossmann-like Domain"/>
    <property type="match status" value="1"/>
</dbReference>
<evidence type="ECO:0000256" key="8">
    <source>
        <dbReference type="ARBA" id="ARBA00023004"/>
    </source>
</evidence>
<keyword evidence="7 12" id="KW-0560">Oxidoreductase</keyword>
<evidence type="ECO:0000256" key="3">
    <source>
        <dbReference type="ARBA" id="ARBA00011048"/>
    </source>
</evidence>
<dbReference type="SUPFAM" id="SSF51905">
    <property type="entry name" value="FAD/NAD(P)-binding domain"/>
    <property type="match status" value="1"/>
</dbReference>
<dbReference type="GO" id="GO:0010181">
    <property type="term" value="F:FMN binding"/>
    <property type="evidence" value="ECO:0007669"/>
    <property type="project" value="InterPro"/>
</dbReference>
<dbReference type="PRINTS" id="PR00368">
    <property type="entry name" value="FADPNR"/>
</dbReference>
<dbReference type="Pfam" id="PF07992">
    <property type="entry name" value="Pyr_redox_2"/>
    <property type="match status" value="1"/>
</dbReference>
<feature type="domain" description="FAD/NAD(P)-binding" evidence="11">
    <location>
        <begin position="391"/>
        <end position="623"/>
    </location>
</feature>
<sequence length="690" mass="76002">MSLAKAHSLLFEPVQIGPVTAPNRLYQVPHCNGIGDAAPHVIAAMRGMKAEGGWGVVCTENLMVDAYSDIAPFAMQRLWDAGDVDVQRLTVDAIHEHGALAGCELAHFGMAASNRISRELPMGPSSRPILEAIDPRQSRVMDKSDIKAFRRRHREAAIRAREAGFDIVYLYCSHENSILSQFFSPYLNDRSDEYGGSLENRMRLFHEVLADTKDAVGDRCAVAIRFSVAQLQRHRIIERDELRDIVEATANMPDLWDVNINDWGHDSATSRFAGEGHQEDLISFVKQVSDKPVVGVGRFTSPDTMAGQVRRGVMDLVGCARPSIADPFLPEKVRTGRVDEIRECIGCNLCISGENSFTTMRCTQNPTMMEEWRRDWHPEIVSRIGSPENALIVGSGPAGLEAALVLAKRGYDVAVAEAASDFGGRIRRESALPGLAEWIRVREHRLLQLRQMANVDLYHSSLLGAEDVLDFGFENVVLATGARWRADGVGRSHYRPLDLPPVLTPDDVMDGNQVSGHVVIYDDDGSYLAAALAEQLLKQGATVEIVTPHETFARWTRLTLEQRRLRARMVERGVSVSQEFTLSDATQGQFTFVDGLTGQSVTREGDHLLMLTSRRPDSALFDALTQQPLAEAGINSVTPIGDCVAPGLIAHAVFAGHRLGREIGQAAQDVSYARERFSLNRQAAHADAAE</sequence>
<evidence type="ECO:0000256" key="7">
    <source>
        <dbReference type="ARBA" id="ARBA00023002"/>
    </source>
</evidence>
<comment type="similarity">
    <text evidence="3">In the N-terminal section; belongs to the NADH:flavin oxidoreductase/NADH oxidase family.</text>
</comment>
<dbReference type="EC" id="1.5.8.2" evidence="12"/>
<evidence type="ECO:0000256" key="2">
    <source>
        <dbReference type="ARBA" id="ARBA00001966"/>
    </source>
</evidence>
<dbReference type="InterPro" id="IPR001155">
    <property type="entry name" value="OxRdtase_FMN_N"/>
</dbReference>
<dbReference type="RefSeq" id="WP_085794602.1">
    <property type="nucleotide sequence ID" value="NZ_FWFO01000001.1"/>
</dbReference>
<dbReference type="PANTHER" id="PTHR42917">
    <property type="entry name" value="2,4-DIENOYL-COA REDUCTASE"/>
    <property type="match status" value="1"/>
</dbReference>
<evidence type="ECO:0000313" key="12">
    <source>
        <dbReference type="EMBL" id="SLN26175.1"/>
    </source>
</evidence>
<evidence type="ECO:0000256" key="4">
    <source>
        <dbReference type="ARBA" id="ARBA00022630"/>
    </source>
</evidence>
<name>A0A1Y5RVC6_9RHOB</name>
<keyword evidence="13" id="KW-1185">Reference proteome</keyword>
<evidence type="ECO:0000256" key="5">
    <source>
        <dbReference type="ARBA" id="ARBA00022643"/>
    </source>
</evidence>
<comment type="cofactor">
    <cofactor evidence="2">
        <name>[4Fe-4S] cluster</name>
        <dbReference type="ChEBI" id="CHEBI:49883"/>
    </cofactor>
</comment>
<keyword evidence="4" id="KW-0285">Flavoprotein</keyword>
<organism evidence="12 13">
    <name type="scientific">Falsiruegeria litorea R37</name>
    <dbReference type="NCBI Taxonomy" id="1200284"/>
    <lineage>
        <taxon>Bacteria</taxon>
        <taxon>Pseudomonadati</taxon>
        <taxon>Pseudomonadota</taxon>
        <taxon>Alphaproteobacteria</taxon>
        <taxon>Rhodobacterales</taxon>
        <taxon>Roseobacteraceae</taxon>
        <taxon>Falsiruegeria</taxon>
    </lineage>
</organism>
<dbReference type="InterPro" id="IPR051793">
    <property type="entry name" value="NADH:flavin_oxidoreductase"/>
</dbReference>
<accession>A0A1Y5RVC6</accession>
<dbReference type="AlphaFoldDB" id="A0A1Y5RVC6"/>
<dbReference type="InterPro" id="IPR023753">
    <property type="entry name" value="FAD/NAD-binding_dom"/>
</dbReference>
<dbReference type="GO" id="GO:0051536">
    <property type="term" value="F:iron-sulfur cluster binding"/>
    <property type="evidence" value="ECO:0007669"/>
    <property type="project" value="UniProtKB-KW"/>
</dbReference>
<evidence type="ECO:0000259" key="10">
    <source>
        <dbReference type="Pfam" id="PF00724"/>
    </source>
</evidence>
<evidence type="ECO:0000259" key="11">
    <source>
        <dbReference type="Pfam" id="PF07992"/>
    </source>
</evidence>
<reference evidence="12 13" key="1">
    <citation type="submission" date="2017-03" db="EMBL/GenBank/DDBJ databases">
        <authorList>
            <person name="Afonso C.L."/>
            <person name="Miller P.J."/>
            <person name="Scott M.A."/>
            <person name="Spackman E."/>
            <person name="Goraichik I."/>
            <person name="Dimitrov K.M."/>
            <person name="Suarez D.L."/>
            <person name="Swayne D.E."/>
        </authorList>
    </citation>
    <scope>NUCLEOTIDE SEQUENCE [LARGE SCALE GENOMIC DNA]</scope>
    <source>
        <strain evidence="12 13">CECT 7639</strain>
    </source>
</reference>
<feature type="domain" description="NADH:flavin oxidoreductase/NADH oxidase N-terminal" evidence="10">
    <location>
        <begin position="10"/>
        <end position="339"/>
    </location>
</feature>
<evidence type="ECO:0000256" key="1">
    <source>
        <dbReference type="ARBA" id="ARBA00001917"/>
    </source>
</evidence>
<dbReference type="GO" id="GO:0046872">
    <property type="term" value="F:metal ion binding"/>
    <property type="evidence" value="ECO:0007669"/>
    <property type="project" value="UniProtKB-KW"/>
</dbReference>
<keyword evidence="9" id="KW-0411">Iron-sulfur</keyword>
<keyword evidence="8" id="KW-0408">Iron</keyword>
<dbReference type="EMBL" id="FWFO01000001">
    <property type="protein sequence ID" value="SLN26175.1"/>
    <property type="molecule type" value="Genomic_DNA"/>
</dbReference>
<dbReference type="Pfam" id="PF00724">
    <property type="entry name" value="Oxidored_FMN"/>
    <property type="match status" value="1"/>
</dbReference>
<comment type="cofactor">
    <cofactor evidence="1">
        <name>FMN</name>
        <dbReference type="ChEBI" id="CHEBI:58210"/>
    </cofactor>
</comment>
<dbReference type="PANTHER" id="PTHR42917:SF2">
    <property type="entry name" value="2,4-DIENOYL-COA REDUCTASE [(2E)-ENOYL-COA-PRODUCING]"/>
    <property type="match status" value="1"/>
</dbReference>
<keyword evidence="5" id="KW-0288">FMN</keyword>